<protein>
    <recommendedName>
        <fullName evidence="7">BHLH domain-containing protein</fullName>
    </recommendedName>
</protein>
<dbReference type="SUPFAM" id="SSF47459">
    <property type="entry name" value="HLH, helix-loop-helix DNA-binding domain"/>
    <property type="match status" value="1"/>
</dbReference>
<dbReference type="InterPro" id="IPR011598">
    <property type="entry name" value="bHLH_dom"/>
</dbReference>
<dbReference type="GO" id="GO:0003677">
    <property type="term" value="F:DNA binding"/>
    <property type="evidence" value="ECO:0007669"/>
    <property type="project" value="UniProtKB-KW"/>
</dbReference>
<dbReference type="InterPro" id="IPR047265">
    <property type="entry name" value="PIF1-like_bHLH"/>
</dbReference>
<comment type="subcellular location">
    <subcellularLocation>
        <location evidence="1">Nucleus</location>
    </subcellularLocation>
</comment>
<dbReference type="PANTHER" id="PTHR45855:SF73">
    <property type="entry name" value="TRANSCRIPTION FACTOR SPATULA"/>
    <property type="match status" value="1"/>
</dbReference>
<evidence type="ECO:0000313" key="8">
    <source>
        <dbReference type="EMBL" id="GMJ08003.1"/>
    </source>
</evidence>
<dbReference type="OrthoDB" id="690068at2759"/>
<evidence type="ECO:0000256" key="2">
    <source>
        <dbReference type="ARBA" id="ARBA00023015"/>
    </source>
</evidence>
<evidence type="ECO:0000256" key="3">
    <source>
        <dbReference type="ARBA" id="ARBA00023125"/>
    </source>
</evidence>
<feature type="compositionally biased region" description="Acidic residues" evidence="6">
    <location>
        <begin position="49"/>
        <end position="65"/>
    </location>
</feature>
<dbReference type="AlphaFoldDB" id="A0A9W7MKD9"/>
<keyword evidence="9" id="KW-1185">Reference proteome</keyword>
<gene>
    <name evidence="8" type="ORF">HRI_004469500</name>
</gene>
<dbReference type="GO" id="GO:0046983">
    <property type="term" value="F:protein dimerization activity"/>
    <property type="evidence" value="ECO:0007669"/>
    <property type="project" value="InterPro"/>
</dbReference>
<comment type="caution">
    <text evidence="8">The sequence shown here is derived from an EMBL/GenBank/DDBJ whole genome shotgun (WGS) entry which is preliminary data.</text>
</comment>
<feature type="compositionally biased region" description="Basic and acidic residues" evidence="6">
    <location>
        <begin position="84"/>
        <end position="99"/>
    </location>
</feature>
<feature type="region of interest" description="Disordered" evidence="6">
    <location>
        <begin position="1"/>
        <end position="30"/>
    </location>
</feature>
<organism evidence="8 9">
    <name type="scientific">Hibiscus trionum</name>
    <name type="common">Flower of an hour</name>
    <dbReference type="NCBI Taxonomy" id="183268"/>
    <lineage>
        <taxon>Eukaryota</taxon>
        <taxon>Viridiplantae</taxon>
        <taxon>Streptophyta</taxon>
        <taxon>Embryophyta</taxon>
        <taxon>Tracheophyta</taxon>
        <taxon>Spermatophyta</taxon>
        <taxon>Magnoliopsida</taxon>
        <taxon>eudicotyledons</taxon>
        <taxon>Gunneridae</taxon>
        <taxon>Pentapetalae</taxon>
        <taxon>rosids</taxon>
        <taxon>malvids</taxon>
        <taxon>Malvales</taxon>
        <taxon>Malvaceae</taxon>
        <taxon>Malvoideae</taxon>
        <taxon>Hibiscus</taxon>
    </lineage>
</organism>
<evidence type="ECO:0000256" key="6">
    <source>
        <dbReference type="SAM" id="MobiDB-lite"/>
    </source>
</evidence>
<dbReference type="InterPro" id="IPR036638">
    <property type="entry name" value="HLH_DNA-bd_sf"/>
</dbReference>
<feature type="region of interest" description="Disordered" evidence="6">
    <location>
        <begin position="45"/>
        <end position="99"/>
    </location>
</feature>
<dbReference type="Gene3D" id="4.10.280.10">
    <property type="entry name" value="Helix-loop-helix DNA-binding domain"/>
    <property type="match status" value="1"/>
</dbReference>
<dbReference type="SMART" id="SM00353">
    <property type="entry name" value="HLH"/>
    <property type="match status" value="1"/>
</dbReference>
<keyword evidence="4" id="KW-0804">Transcription</keyword>
<sequence>MANFGGPTENPRRFPITRSEAPPGSGAMMEGMILSFDSIVGAAGADNGTTDDYECESEEGFEALADETPSKPAAPSRSSSKRNRAAEVHNLSEKRRRSRINEKMKALQKLVPNSNKTDKASMLDEVIEYLKHLQLQVRMLSLRNGLSLHPMYLPGVLQPVQFSQTGLDIGDENCSQPMNVLGLVPANQETSPQMVFDMPNPSSSSNLSNIVPSNTSLGLESIQSHFGPFQLFSSAQVSHMNNNA</sequence>
<accession>A0A9W7MKD9</accession>
<dbReference type="Pfam" id="PF00010">
    <property type="entry name" value="HLH"/>
    <property type="match status" value="1"/>
</dbReference>
<evidence type="ECO:0000256" key="5">
    <source>
        <dbReference type="ARBA" id="ARBA00023242"/>
    </source>
</evidence>
<dbReference type="InterPro" id="IPR031066">
    <property type="entry name" value="bHLH_ALC-like_plant"/>
</dbReference>
<dbReference type="CDD" id="cd11445">
    <property type="entry name" value="bHLH_AtPIF_like"/>
    <property type="match status" value="1"/>
</dbReference>
<evidence type="ECO:0000313" key="9">
    <source>
        <dbReference type="Proteomes" id="UP001165190"/>
    </source>
</evidence>
<dbReference type="PROSITE" id="PS50888">
    <property type="entry name" value="BHLH"/>
    <property type="match status" value="1"/>
</dbReference>
<keyword evidence="5" id="KW-0539">Nucleus</keyword>
<dbReference type="GO" id="GO:0005634">
    <property type="term" value="C:nucleus"/>
    <property type="evidence" value="ECO:0007669"/>
    <property type="project" value="UniProtKB-SubCell"/>
</dbReference>
<evidence type="ECO:0000256" key="1">
    <source>
        <dbReference type="ARBA" id="ARBA00004123"/>
    </source>
</evidence>
<dbReference type="Proteomes" id="UP001165190">
    <property type="component" value="Unassembled WGS sequence"/>
</dbReference>
<dbReference type="PANTHER" id="PTHR45855">
    <property type="entry name" value="TRANSCRIPTION FACTOR PIF1-RELATED"/>
    <property type="match status" value="1"/>
</dbReference>
<keyword evidence="2" id="KW-0805">Transcription regulation</keyword>
<dbReference type="EMBL" id="BSYR01000049">
    <property type="protein sequence ID" value="GMJ08003.1"/>
    <property type="molecule type" value="Genomic_DNA"/>
</dbReference>
<reference evidence="8" key="1">
    <citation type="submission" date="2023-05" db="EMBL/GenBank/DDBJ databases">
        <title>Genome and transcriptome analyses reveal genes involved in the formation of fine ridges on petal epidermal cells in Hibiscus trionum.</title>
        <authorList>
            <person name="Koshimizu S."/>
            <person name="Masuda S."/>
            <person name="Ishii T."/>
            <person name="Shirasu K."/>
            <person name="Hoshino A."/>
            <person name="Arita M."/>
        </authorList>
    </citation>
    <scope>NUCLEOTIDE SEQUENCE</scope>
    <source>
        <strain evidence="8">Hamamatsu line</strain>
    </source>
</reference>
<proteinExistence type="predicted"/>
<feature type="domain" description="BHLH" evidence="7">
    <location>
        <begin position="84"/>
        <end position="133"/>
    </location>
</feature>
<evidence type="ECO:0000256" key="4">
    <source>
        <dbReference type="ARBA" id="ARBA00023163"/>
    </source>
</evidence>
<keyword evidence="3" id="KW-0238">DNA-binding</keyword>
<evidence type="ECO:0000259" key="7">
    <source>
        <dbReference type="PROSITE" id="PS50888"/>
    </source>
</evidence>
<name>A0A9W7MKD9_HIBTR</name>
<dbReference type="FunFam" id="4.10.280.10:FF:000004">
    <property type="entry name" value="Basic helix-loop-helix transcription factor"/>
    <property type="match status" value="1"/>
</dbReference>